<evidence type="ECO:0000259" key="3">
    <source>
        <dbReference type="PROSITE" id="PS50280"/>
    </source>
</evidence>
<evidence type="ECO:0000256" key="2">
    <source>
        <dbReference type="SAM" id="MobiDB-lite"/>
    </source>
</evidence>
<keyword evidence="5" id="KW-1185">Reference proteome</keyword>
<dbReference type="InterPro" id="IPR001214">
    <property type="entry name" value="SET_dom"/>
</dbReference>
<gene>
    <name evidence="4" type="ORF">JMJ35_002156</name>
</gene>
<keyword evidence="1" id="KW-0175">Coiled coil</keyword>
<evidence type="ECO:0000313" key="4">
    <source>
        <dbReference type="EMBL" id="KAK0516122.1"/>
    </source>
</evidence>
<reference evidence="4" key="1">
    <citation type="submission" date="2023-03" db="EMBL/GenBank/DDBJ databases">
        <title>Complete genome of Cladonia borealis.</title>
        <authorList>
            <person name="Park H."/>
        </authorList>
    </citation>
    <scope>NUCLEOTIDE SEQUENCE</scope>
    <source>
        <strain evidence="4">ANT050790</strain>
    </source>
</reference>
<feature type="coiled-coil region" evidence="1">
    <location>
        <begin position="526"/>
        <end position="553"/>
    </location>
</feature>
<feature type="domain" description="SET" evidence="3">
    <location>
        <begin position="740"/>
        <end position="872"/>
    </location>
</feature>
<name>A0AA39R748_9LECA</name>
<accession>A0AA39R748</accession>
<dbReference type="EMBL" id="JAFEKC020000003">
    <property type="protein sequence ID" value="KAK0516122.1"/>
    <property type="molecule type" value="Genomic_DNA"/>
</dbReference>
<dbReference type="SMART" id="SM00317">
    <property type="entry name" value="SET"/>
    <property type="match status" value="1"/>
</dbReference>
<organism evidence="4 5">
    <name type="scientific">Cladonia borealis</name>
    <dbReference type="NCBI Taxonomy" id="184061"/>
    <lineage>
        <taxon>Eukaryota</taxon>
        <taxon>Fungi</taxon>
        <taxon>Dikarya</taxon>
        <taxon>Ascomycota</taxon>
        <taxon>Pezizomycotina</taxon>
        <taxon>Lecanoromycetes</taxon>
        <taxon>OSLEUM clade</taxon>
        <taxon>Lecanoromycetidae</taxon>
        <taxon>Lecanorales</taxon>
        <taxon>Lecanorineae</taxon>
        <taxon>Cladoniaceae</taxon>
        <taxon>Cladonia</taxon>
    </lineage>
</organism>
<dbReference type="Proteomes" id="UP001166286">
    <property type="component" value="Unassembled WGS sequence"/>
</dbReference>
<comment type="caution">
    <text evidence="4">The sequence shown here is derived from an EMBL/GenBank/DDBJ whole genome shotgun (WGS) entry which is preliminary data.</text>
</comment>
<dbReference type="Pfam" id="PF00856">
    <property type="entry name" value="SET"/>
    <property type="match status" value="1"/>
</dbReference>
<dbReference type="SUPFAM" id="SSF82199">
    <property type="entry name" value="SET domain"/>
    <property type="match status" value="1"/>
</dbReference>
<dbReference type="PANTHER" id="PTHR33488:SF2">
    <property type="entry name" value="EARLY ENDOSOME ANTIGEN 1-LIKE"/>
    <property type="match status" value="1"/>
</dbReference>
<feature type="region of interest" description="Disordered" evidence="2">
    <location>
        <begin position="297"/>
        <end position="335"/>
    </location>
</feature>
<dbReference type="Gene3D" id="2.170.270.10">
    <property type="entry name" value="SET domain"/>
    <property type="match status" value="1"/>
</dbReference>
<proteinExistence type="predicted"/>
<evidence type="ECO:0000256" key="1">
    <source>
        <dbReference type="SAM" id="Coils"/>
    </source>
</evidence>
<dbReference type="PANTHER" id="PTHR33488">
    <property type="entry name" value="ZGC:162509"/>
    <property type="match status" value="1"/>
</dbReference>
<protein>
    <recommendedName>
        <fullName evidence="3">SET domain-containing protein</fullName>
    </recommendedName>
</protein>
<sequence>MALSDTKQQLELIAEKTERAADIGPRILREIKSSILFQYKWEELLMSGPVSISCLGACFVAAASPKANVIFTPPSTGRFAELIDSGGEYGLKANLVHCANLGNYAFIEAESGMSVINMTSENVYNIVDDIMGTLESPQDAKILLPQQLETLGESATTCYEAAKKIDLKFEKWLYHVCELHVACIATQTSTNDKLIANDIERSATQISIDYQKVTVAQLEKTTKKLEEQLDVTTEAYKKASDGFPTGWDLLGQQIVGQLADSLTTALNQAIPALVDNLNPIAKAKAVANLAGDLIHGDGKEKSSDNPSTNGATSAPAADRHITSPAATRPKDADDPAYTQAARDLPFFELVNGVFVGDDGGIDWDKAKGEPGKANQSIAFAAKMLQSSKTAFPSLATSAEPSKTYIGALATACEIANGIKGELDKAKDIKYTLPSKESTTVQKWRSDFTSAFGALTQLNATAKSFPGSPAGGAGIASGVDPGVQTAQINAKTAQSQMLLDAGKNRLTTTQAALVATQDTYQKSTELLTQQQARFAELNANLERLKSANMTLSEIKAVLVQCIMLVVNLKTQITNLVRFFKAIATTVEFVLNKQVKPFITTIKAITSDGVDPNEAFKVGQYTMTDLQRSAIFNSTLTIRAYYSVFGDIAQMWMDMSQSNIFPGLRMLDELSALDVERDKSIVQKKAGELQRWSQKASEDVFAAAKSKQDKVLGGMKSRVATIAKTTRMLPPPPKEIQKAIENGVENSKLAAEKGIEKQVQGSLVGKFCRAVVATQDLPARSIVETSPVLIMPLHDLNALKSTLLNHYTYNWPIKNAETGVVSQTQAVALGLGSLFNHSSLQQNVGWSRDLTGQCIVYKALRDIRAGEELCINYGKLWFVDADEKQGQPRDDDEDDFLSSIEIFD</sequence>
<dbReference type="AlphaFoldDB" id="A0AA39R748"/>
<dbReference type="CDD" id="cd10540">
    <property type="entry name" value="SET_SpSet7-like"/>
    <property type="match status" value="1"/>
</dbReference>
<dbReference type="InterPro" id="IPR046341">
    <property type="entry name" value="SET_dom_sf"/>
</dbReference>
<evidence type="ECO:0000313" key="5">
    <source>
        <dbReference type="Proteomes" id="UP001166286"/>
    </source>
</evidence>
<dbReference type="PROSITE" id="PS50280">
    <property type="entry name" value="SET"/>
    <property type="match status" value="1"/>
</dbReference>